<dbReference type="InterPro" id="IPR017200">
    <property type="entry name" value="PqqE-like"/>
</dbReference>
<dbReference type="PIRSF" id="PIRSF037420">
    <property type="entry name" value="PQQ_syn_pqqE"/>
    <property type="match status" value="1"/>
</dbReference>
<proteinExistence type="predicted"/>
<dbReference type="InterPro" id="IPR058240">
    <property type="entry name" value="rSAM_sf"/>
</dbReference>
<name>A0A174AWM4_9FIRM</name>
<dbReference type="NCBIfam" id="TIGR04085">
    <property type="entry name" value="rSAM_more_4Fe4S"/>
    <property type="match status" value="1"/>
</dbReference>
<keyword evidence="5" id="KW-0408">Iron</keyword>
<evidence type="ECO:0000256" key="4">
    <source>
        <dbReference type="ARBA" id="ARBA00022723"/>
    </source>
</evidence>
<sequence>MELMEDGTTMERQMFAMAAEKKVPLYGVLELLPLCNLNCDMCYVRMSREEMEQVGRLCTIEEWTKVAEDMMKAGTLFVLLTGGEPLLYPNFRELYQKLRELGMIVTINTNGTLIDEEWADFFAENKPRRINITLYGASNETYERLCHYPGGFDKAVNGIRLLRERNIDVKVNGSLAKANVDDRMKIIELGESLDAPVRIDTYMYPSVRERNHAYNNQARLDPEMAAKARVEVLQKEMGEEVFAQYRKIQLDEAENTPEGEAVPGQMACRAGKSSFVVNWQGEMRSCVVLDKPSIPLRDVEFEEAWELTKKGTESLRISARCSSCKLRKVCNTCVAAAIAETGKADGVPEYLCRYTEATVRYLKETSKK</sequence>
<evidence type="ECO:0000256" key="1">
    <source>
        <dbReference type="ARBA" id="ARBA00001966"/>
    </source>
</evidence>
<dbReference type="InterPro" id="IPR006638">
    <property type="entry name" value="Elp3/MiaA/NifB-like_rSAM"/>
</dbReference>
<keyword evidence="6" id="KW-0411">Iron-sulfur</keyword>
<evidence type="ECO:0000259" key="7">
    <source>
        <dbReference type="PROSITE" id="PS51918"/>
    </source>
</evidence>
<dbReference type="InterPro" id="IPR013785">
    <property type="entry name" value="Aldolase_TIM"/>
</dbReference>
<dbReference type="InterPro" id="IPR007197">
    <property type="entry name" value="rSAM"/>
</dbReference>
<feature type="domain" description="Radical SAM core" evidence="7">
    <location>
        <begin position="21"/>
        <end position="240"/>
    </location>
</feature>
<dbReference type="InterPro" id="IPR023885">
    <property type="entry name" value="4Fe4S-binding_SPASM_dom"/>
</dbReference>
<dbReference type="SFLD" id="SFLDG01386">
    <property type="entry name" value="main_SPASM_domain-containing"/>
    <property type="match status" value="1"/>
</dbReference>
<dbReference type="CDD" id="cd01335">
    <property type="entry name" value="Radical_SAM"/>
    <property type="match status" value="1"/>
</dbReference>
<evidence type="ECO:0000313" key="8">
    <source>
        <dbReference type="EMBL" id="CUN91856.1"/>
    </source>
</evidence>
<dbReference type="Proteomes" id="UP000095380">
    <property type="component" value="Unassembled WGS sequence"/>
</dbReference>
<dbReference type="SUPFAM" id="SSF102114">
    <property type="entry name" value="Radical SAM enzymes"/>
    <property type="match status" value="1"/>
</dbReference>
<dbReference type="GO" id="GO:0046872">
    <property type="term" value="F:metal ion binding"/>
    <property type="evidence" value="ECO:0007669"/>
    <property type="project" value="UniProtKB-KW"/>
</dbReference>
<dbReference type="SFLD" id="SFLDS00029">
    <property type="entry name" value="Radical_SAM"/>
    <property type="match status" value="1"/>
</dbReference>
<dbReference type="EC" id="1.1.99.-" evidence="8"/>
<evidence type="ECO:0000313" key="9">
    <source>
        <dbReference type="Proteomes" id="UP000095380"/>
    </source>
</evidence>
<dbReference type="GO" id="GO:0016491">
    <property type="term" value="F:oxidoreductase activity"/>
    <property type="evidence" value="ECO:0007669"/>
    <property type="project" value="UniProtKB-KW"/>
</dbReference>
<protein>
    <submittedName>
        <fullName evidence="8">Anaerobic sulfatase-maturating enzyme</fullName>
        <ecNumber evidence="8">1.1.99.-</ecNumber>
    </submittedName>
</protein>
<organism evidence="8 9">
    <name type="scientific">Dorea longicatena</name>
    <dbReference type="NCBI Taxonomy" id="88431"/>
    <lineage>
        <taxon>Bacteria</taxon>
        <taxon>Bacillati</taxon>
        <taxon>Bacillota</taxon>
        <taxon>Clostridia</taxon>
        <taxon>Lachnospirales</taxon>
        <taxon>Lachnospiraceae</taxon>
        <taxon>Dorea</taxon>
    </lineage>
</organism>
<dbReference type="SFLD" id="SFLDG01067">
    <property type="entry name" value="SPASM/twitch_domain_containing"/>
    <property type="match status" value="1"/>
</dbReference>
<evidence type="ECO:0000256" key="3">
    <source>
        <dbReference type="ARBA" id="ARBA00022691"/>
    </source>
</evidence>
<dbReference type="RefSeq" id="WP_055194337.1">
    <property type="nucleotide sequence ID" value="NZ_CYYM01000004.1"/>
</dbReference>
<dbReference type="PANTHER" id="PTHR11228:SF7">
    <property type="entry name" value="PQQA PEPTIDE CYCLASE"/>
    <property type="match status" value="1"/>
</dbReference>
<accession>A0A174AWM4</accession>
<dbReference type="Pfam" id="PF04055">
    <property type="entry name" value="Radical_SAM"/>
    <property type="match status" value="1"/>
</dbReference>
<dbReference type="EMBL" id="CYYM01000004">
    <property type="protein sequence ID" value="CUN91856.1"/>
    <property type="molecule type" value="Genomic_DNA"/>
</dbReference>
<evidence type="ECO:0000256" key="6">
    <source>
        <dbReference type="ARBA" id="ARBA00023014"/>
    </source>
</evidence>
<evidence type="ECO:0000256" key="5">
    <source>
        <dbReference type="ARBA" id="ARBA00023004"/>
    </source>
</evidence>
<dbReference type="GO" id="GO:0051539">
    <property type="term" value="F:4 iron, 4 sulfur cluster binding"/>
    <property type="evidence" value="ECO:0007669"/>
    <property type="project" value="UniProtKB-KW"/>
</dbReference>
<keyword evidence="2" id="KW-0004">4Fe-4S</keyword>
<evidence type="ECO:0000256" key="2">
    <source>
        <dbReference type="ARBA" id="ARBA00022485"/>
    </source>
</evidence>
<dbReference type="Gene3D" id="3.20.20.70">
    <property type="entry name" value="Aldolase class I"/>
    <property type="match status" value="1"/>
</dbReference>
<gene>
    <name evidence="8" type="primary">chuR</name>
    <name evidence="8" type="ORF">ERS852408_01165</name>
</gene>
<comment type="cofactor">
    <cofactor evidence="1">
        <name>[4Fe-4S] cluster</name>
        <dbReference type="ChEBI" id="CHEBI:49883"/>
    </cofactor>
</comment>
<reference evidence="8 9" key="1">
    <citation type="submission" date="2015-09" db="EMBL/GenBank/DDBJ databases">
        <authorList>
            <consortium name="Pathogen Informatics"/>
        </authorList>
    </citation>
    <scope>NUCLEOTIDE SEQUENCE [LARGE SCALE GENOMIC DNA]</scope>
    <source>
        <strain evidence="8 9">2789STDY5608851</strain>
    </source>
</reference>
<keyword evidence="4" id="KW-0479">Metal-binding</keyword>
<dbReference type="PROSITE" id="PS51918">
    <property type="entry name" value="RADICAL_SAM"/>
    <property type="match status" value="1"/>
</dbReference>
<dbReference type="AlphaFoldDB" id="A0A174AWM4"/>
<keyword evidence="3" id="KW-0949">S-adenosyl-L-methionine</keyword>
<keyword evidence="8" id="KW-0560">Oxidoreductase</keyword>
<dbReference type="SMART" id="SM00729">
    <property type="entry name" value="Elp3"/>
    <property type="match status" value="1"/>
</dbReference>
<dbReference type="InterPro" id="IPR050377">
    <property type="entry name" value="Radical_SAM_PqqE_MftC-like"/>
</dbReference>
<dbReference type="PANTHER" id="PTHR11228">
    <property type="entry name" value="RADICAL SAM DOMAIN PROTEIN"/>
    <property type="match status" value="1"/>
</dbReference>